<dbReference type="Proteomes" id="UP000695007">
    <property type="component" value="Unplaced"/>
</dbReference>
<gene>
    <name evidence="2" type="primary">LOC105361296</name>
</gene>
<dbReference type="KEGG" id="csol:105361296"/>
<dbReference type="AlphaFoldDB" id="A0AAJ6YEU1"/>
<dbReference type="RefSeq" id="XP_011496760.1">
    <property type="nucleotide sequence ID" value="XM_011498458.1"/>
</dbReference>
<keyword evidence="1" id="KW-1185">Reference proteome</keyword>
<name>A0AAJ6YEU1_9HYME</name>
<accession>A0AAJ6YEU1</accession>
<evidence type="ECO:0000313" key="2">
    <source>
        <dbReference type="RefSeq" id="XP_011496760.1"/>
    </source>
</evidence>
<reference evidence="2" key="1">
    <citation type="submission" date="2025-08" db="UniProtKB">
        <authorList>
            <consortium name="RefSeq"/>
        </authorList>
    </citation>
    <scope>IDENTIFICATION</scope>
</reference>
<dbReference type="GeneID" id="105361296"/>
<proteinExistence type="predicted"/>
<sequence>MSPLYRSLMNSDDSLRRLRATQNRTFSTDAPTSGIPEHYIDLHDVTTKNSYTAKTRSKSVHMQDTGGHSFELSRIVTRAAFTCTNVPLHENDRDLLTNSVGNAGANA</sequence>
<protein>
    <submittedName>
        <fullName evidence="2">Uncharacterized protein LOC105361296</fullName>
    </submittedName>
</protein>
<organism evidence="1 2">
    <name type="scientific">Ceratosolen solmsi marchali</name>
    <dbReference type="NCBI Taxonomy" id="326594"/>
    <lineage>
        <taxon>Eukaryota</taxon>
        <taxon>Metazoa</taxon>
        <taxon>Ecdysozoa</taxon>
        <taxon>Arthropoda</taxon>
        <taxon>Hexapoda</taxon>
        <taxon>Insecta</taxon>
        <taxon>Pterygota</taxon>
        <taxon>Neoptera</taxon>
        <taxon>Endopterygota</taxon>
        <taxon>Hymenoptera</taxon>
        <taxon>Apocrita</taxon>
        <taxon>Proctotrupomorpha</taxon>
        <taxon>Chalcidoidea</taxon>
        <taxon>Agaonidae</taxon>
        <taxon>Agaoninae</taxon>
        <taxon>Ceratosolen</taxon>
    </lineage>
</organism>
<evidence type="ECO:0000313" key="1">
    <source>
        <dbReference type="Proteomes" id="UP000695007"/>
    </source>
</evidence>